<evidence type="ECO:0000313" key="2">
    <source>
        <dbReference type="EMBL" id="CAB5028868.1"/>
    </source>
</evidence>
<dbReference type="Gene3D" id="3.40.630.190">
    <property type="entry name" value="LCP protein"/>
    <property type="match status" value="1"/>
</dbReference>
<organism evidence="2">
    <name type="scientific">freshwater metagenome</name>
    <dbReference type="NCBI Taxonomy" id="449393"/>
    <lineage>
        <taxon>unclassified sequences</taxon>
        <taxon>metagenomes</taxon>
        <taxon>ecological metagenomes</taxon>
    </lineage>
</organism>
<dbReference type="PANTHER" id="PTHR33392:SF6">
    <property type="entry name" value="POLYISOPRENYL-TEICHOIC ACID--PEPTIDOGLYCAN TEICHOIC ACID TRANSFERASE TAGU"/>
    <property type="match status" value="1"/>
</dbReference>
<dbReference type="EMBL" id="CAFBPN010000104">
    <property type="protein sequence ID" value="CAB5028868.1"/>
    <property type="molecule type" value="Genomic_DNA"/>
</dbReference>
<accession>A0A6J7RKA4</accession>
<feature type="domain" description="Cell envelope-related transcriptional attenuator" evidence="1">
    <location>
        <begin position="84"/>
        <end position="236"/>
    </location>
</feature>
<name>A0A6J7RKA4_9ZZZZ</name>
<protein>
    <submittedName>
        <fullName evidence="2">Unannotated protein</fullName>
    </submittedName>
</protein>
<dbReference type="AlphaFoldDB" id="A0A6J7RKA4"/>
<dbReference type="InterPro" id="IPR004474">
    <property type="entry name" value="LytR_CpsA_psr"/>
</dbReference>
<gene>
    <name evidence="2" type="ORF">UFOPK4098_01356</name>
</gene>
<dbReference type="PANTHER" id="PTHR33392">
    <property type="entry name" value="POLYISOPRENYL-TEICHOIC ACID--PEPTIDOGLYCAN TEICHOIC ACID TRANSFERASE TAGU"/>
    <property type="match status" value="1"/>
</dbReference>
<dbReference type="NCBIfam" id="TIGR00350">
    <property type="entry name" value="lytR_cpsA_psr"/>
    <property type="match status" value="1"/>
</dbReference>
<reference evidence="2" key="1">
    <citation type="submission" date="2020-05" db="EMBL/GenBank/DDBJ databases">
        <authorList>
            <person name="Chiriac C."/>
            <person name="Salcher M."/>
            <person name="Ghai R."/>
            <person name="Kavagutti S V."/>
        </authorList>
    </citation>
    <scope>NUCLEOTIDE SEQUENCE</scope>
</reference>
<dbReference type="Pfam" id="PF03816">
    <property type="entry name" value="LytR_cpsA_psr"/>
    <property type="match status" value="1"/>
</dbReference>
<proteinExistence type="predicted"/>
<dbReference type="InterPro" id="IPR050922">
    <property type="entry name" value="LytR/CpsA/Psr_CW_biosynth"/>
</dbReference>
<sequence>MKSMRYLVAVGLAVIVACAGAAGLVSGAKSQLEGVARVDVVVAELAPPSDGFENYLLVGTDSREGVDPNDPDYATMGGDLGSQRSDTIMILRYDTAAQTAALMSFPRDLFVTIGNGEKKNRINTAYSLGADMLIRTIRANFNIPIHHYVEINFQGFKELVDAVGGVHVCVPYGAKDQNTGLRIHRGCNLLDGVKALRFARSRHYHQFINGKWQLEGTGDIGRTARQRQFVAALLKDTVKYSAANPFGVGGVMRSIVGAVTADPALDIASFLKRLKPAADGSIASYGLDVENDVVNEMSVVQLAGNSRSVLEYFAGIGPAPVVEPPA</sequence>
<dbReference type="PROSITE" id="PS51257">
    <property type="entry name" value="PROKAR_LIPOPROTEIN"/>
    <property type="match status" value="1"/>
</dbReference>
<evidence type="ECO:0000259" key="1">
    <source>
        <dbReference type="Pfam" id="PF03816"/>
    </source>
</evidence>